<reference evidence="1 2" key="1">
    <citation type="submission" date="2014-10" db="EMBL/GenBank/DDBJ databases">
        <title>Draft genome of the hookworm Ancylostoma caninum.</title>
        <authorList>
            <person name="Mitreva M."/>
        </authorList>
    </citation>
    <scope>NUCLEOTIDE SEQUENCE [LARGE SCALE GENOMIC DNA]</scope>
    <source>
        <strain evidence="1 2">Baltimore</strain>
    </source>
</reference>
<sequence>MKEFRNLELSDLSRRDALIADDPYLYYHLEDAPDFDVRHLQSSSLGKAYESSKPPVLLNNTIALLVPNEVAQAICCVLVIPASNVDPERSFSAANRLSREERSNINTLDDLMTVQRDGPSLFSVNAWKSC</sequence>
<organism evidence="1 2">
    <name type="scientific">Ancylostoma caninum</name>
    <name type="common">Dog hookworm</name>
    <dbReference type="NCBI Taxonomy" id="29170"/>
    <lineage>
        <taxon>Eukaryota</taxon>
        <taxon>Metazoa</taxon>
        <taxon>Ecdysozoa</taxon>
        <taxon>Nematoda</taxon>
        <taxon>Chromadorea</taxon>
        <taxon>Rhabditida</taxon>
        <taxon>Rhabditina</taxon>
        <taxon>Rhabditomorpha</taxon>
        <taxon>Strongyloidea</taxon>
        <taxon>Ancylostomatidae</taxon>
        <taxon>Ancylostomatinae</taxon>
        <taxon>Ancylostoma</taxon>
    </lineage>
</organism>
<comment type="caution">
    <text evidence="1">The sequence shown here is derived from an EMBL/GenBank/DDBJ whole genome shotgun (WGS) entry which is preliminary data.</text>
</comment>
<name>A0A368GVV8_ANCCA</name>
<dbReference type="EMBL" id="JOJR01000062">
    <property type="protein sequence ID" value="RCN47479.1"/>
    <property type="molecule type" value="Genomic_DNA"/>
</dbReference>
<dbReference type="STRING" id="29170.A0A368GVV8"/>
<dbReference type="AlphaFoldDB" id="A0A368GVV8"/>
<gene>
    <name evidence="1" type="ORF">ANCCAN_06510</name>
</gene>
<evidence type="ECO:0008006" key="3">
    <source>
        <dbReference type="Google" id="ProtNLM"/>
    </source>
</evidence>
<keyword evidence="2" id="KW-1185">Reference proteome</keyword>
<dbReference type="Proteomes" id="UP000252519">
    <property type="component" value="Unassembled WGS sequence"/>
</dbReference>
<evidence type="ECO:0000313" key="1">
    <source>
        <dbReference type="EMBL" id="RCN47479.1"/>
    </source>
</evidence>
<accession>A0A368GVV8</accession>
<dbReference type="OrthoDB" id="5809221at2759"/>
<protein>
    <recommendedName>
        <fullName evidence="3">HAT C-terminal dimerisation domain-containing protein</fullName>
    </recommendedName>
</protein>
<evidence type="ECO:0000313" key="2">
    <source>
        <dbReference type="Proteomes" id="UP000252519"/>
    </source>
</evidence>
<proteinExistence type="predicted"/>